<evidence type="ECO:0008006" key="3">
    <source>
        <dbReference type="Google" id="ProtNLM"/>
    </source>
</evidence>
<name>A0A7W8ZN76_9SPHI</name>
<proteinExistence type="predicted"/>
<organism evidence="1 2">
    <name type="scientific">Pedobacter cryoconitis</name>
    <dbReference type="NCBI Taxonomy" id="188932"/>
    <lineage>
        <taxon>Bacteria</taxon>
        <taxon>Pseudomonadati</taxon>
        <taxon>Bacteroidota</taxon>
        <taxon>Sphingobacteriia</taxon>
        <taxon>Sphingobacteriales</taxon>
        <taxon>Sphingobacteriaceae</taxon>
        <taxon>Pedobacter</taxon>
    </lineage>
</organism>
<dbReference type="RefSeq" id="WP_183882761.1">
    <property type="nucleotide sequence ID" value="NZ_JACHCE010000004.1"/>
</dbReference>
<comment type="caution">
    <text evidence="1">The sequence shown here is derived from an EMBL/GenBank/DDBJ whole genome shotgun (WGS) entry which is preliminary data.</text>
</comment>
<protein>
    <recommendedName>
        <fullName evidence="3">DUF5018 domain-containing protein</fullName>
    </recommendedName>
</protein>
<accession>A0A7W8ZN76</accession>
<sequence>MKFIYSPFRIAQIVCSLAILLSIFSSCKKEENKIYKTEILSFQTIDASGEPIKGAITANNEIYFYWPPEQKMPDSIAPVIKISEGSTVKPASGTKVPFNEQTSFSVTGHDGSVKVYKLKISPYDPEPFIKSVGFSANNLFIYPASEFYEYNLIDIENVGINEGIAANNKNIELFLVDANNTDIPLKMINKEDVPAAQLKTYLSWLDGQKGTFFVSVNKIEAGAYKKIKLKYKNHIVYYEKTINVKVRK</sequence>
<dbReference type="Gene3D" id="2.60.40.2340">
    <property type="match status" value="1"/>
</dbReference>
<dbReference type="EMBL" id="JACHCE010000004">
    <property type="protein sequence ID" value="MBB5636857.1"/>
    <property type="molecule type" value="Genomic_DNA"/>
</dbReference>
<gene>
    <name evidence="1" type="ORF">HDE68_002770</name>
</gene>
<dbReference type="PROSITE" id="PS51257">
    <property type="entry name" value="PROKAR_LIPOPROTEIN"/>
    <property type="match status" value="1"/>
</dbReference>
<evidence type="ECO:0000313" key="2">
    <source>
        <dbReference type="Proteomes" id="UP000537204"/>
    </source>
</evidence>
<dbReference type="Proteomes" id="UP000537204">
    <property type="component" value="Unassembled WGS sequence"/>
</dbReference>
<reference evidence="1 2" key="1">
    <citation type="submission" date="2020-08" db="EMBL/GenBank/DDBJ databases">
        <title>Genomic Encyclopedia of Type Strains, Phase IV (KMG-V): Genome sequencing to study the core and pangenomes of soil and plant-associated prokaryotes.</title>
        <authorList>
            <person name="Whitman W."/>
        </authorList>
    </citation>
    <scope>NUCLEOTIDE SEQUENCE [LARGE SCALE GENOMIC DNA]</scope>
    <source>
        <strain evidence="1 2">S3M1</strain>
    </source>
</reference>
<dbReference type="AlphaFoldDB" id="A0A7W8ZN76"/>
<evidence type="ECO:0000313" key="1">
    <source>
        <dbReference type="EMBL" id="MBB5636857.1"/>
    </source>
</evidence>